<feature type="compositionally biased region" description="Basic and acidic residues" evidence="1">
    <location>
        <begin position="48"/>
        <end position="62"/>
    </location>
</feature>
<protein>
    <submittedName>
        <fullName evidence="2">Uncharacterized protein</fullName>
    </submittedName>
</protein>
<keyword evidence="3" id="KW-1185">Reference proteome</keyword>
<name>A0A7Y9I8L6_9ACTN</name>
<feature type="region of interest" description="Disordered" evidence="1">
    <location>
        <begin position="29"/>
        <end position="69"/>
    </location>
</feature>
<evidence type="ECO:0000313" key="2">
    <source>
        <dbReference type="EMBL" id="NYE71719.1"/>
    </source>
</evidence>
<reference evidence="2 3" key="1">
    <citation type="submission" date="2020-07" db="EMBL/GenBank/DDBJ databases">
        <title>Sequencing the genomes of 1000 actinobacteria strains.</title>
        <authorList>
            <person name="Klenk H.-P."/>
        </authorList>
    </citation>
    <scope>NUCLEOTIDE SEQUENCE [LARGE SCALE GENOMIC DNA]</scope>
    <source>
        <strain evidence="2 3">DSM 22083</strain>
    </source>
</reference>
<evidence type="ECO:0000256" key="1">
    <source>
        <dbReference type="SAM" id="MobiDB-lite"/>
    </source>
</evidence>
<dbReference type="AlphaFoldDB" id="A0A7Y9I8L6"/>
<dbReference type="Proteomes" id="UP000569914">
    <property type="component" value="Unassembled WGS sequence"/>
</dbReference>
<dbReference type="EMBL" id="JACCBU010000001">
    <property type="protein sequence ID" value="NYE71719.1"/>
    <property type="molecule type" value="Genomic_DNA"/>
</dbReference>
<sequence length="69" mass="7993">MNRLGCRRSSPIPNVGERWRLRLELRLERPSPHLPRPPRRRPFLAGTERVKGKSRRVPDTRSETVGAPS</sequence>
<organism evidence="2 3">
    <name type="scientific">Microlunatus parietis</name>
    <dbReference type="NCBI Taxonomy" id="682979"/>
    <lineage>
        <taxon>Bacteria</taxon>
        <taxon>Bacillati</taxon>
        <taxon>Actinomycetota</taxon>
        <taxon>Actinomycetes</taxon>
        <taxon>Propionibacteriales</taxon>
        <taxon>Propionibacteriaceae</taxon>
        <taxon>Microlunatus</taxon>
    </lineage>
</organism>
<gene>
    <name evidence="2" type="ORF">BKA15_003048</name>
</gene>
<proteinExistence type="predicted"/>
<accession>A0A7Y9I8L6</accession>
<evidence type="ECO:0000313" key="3">
    <source>
        <dbReference type="Proteomes" id="UP000569914"/>
    </source>
</evidence>
<comment type="caution">
    <text evidence="2">The sequence shown here is derived from an EMBL/GenBank/DDBJ whole genome shotgun (WGS) entry which is preliminary data.</text>
</comment>